<dbReference type="InterPro" id="IPR052374">
    <property type="entry name" value="SERAC1"/>
</dbReference>
<dbReference type="SUPFAM" id="SSF53474">
    <property type="entry name" value="alpha/beta-Hydrolases"/>
    <property type="match status" value="1"/>
</dbReference>
<dbReference type="HOGENOM" id="CLU_014564_0_0_1"/>
<dbReference type="Pfam" id="PF24883">
    <property type="entry name" value="NPHP3_N"/>
    <property type="match status" value="1"/>
</dbReference>
<keyword evidence="5" id="KW-0677">Repeat</keyword>
<keyword evidence="7" id="KW-0496">Mitochondrion</keyword>
<feature type="domain" description="Nephrocystin 3-like N-terminal" evidence="11">
    <location>
        <begin position="346"/>
        <end position="512"/>
    </location>
</feature>
<dbReference type="Gene3D" id="3.40.50.1820">
    <property type="entry name" value="alpha/beta hydrolase"/>
    <property type="match status" value="1"/>
</dbReference>
<dbReference type="Proteomes" id="UP000054321">
    <property type="component" value="Unassembled WGS sequence"/>
</dbReference>
<keyword evidence="6 9" id="KW-0256">Endoplasmic reticulum</keyword>
<dbReference type="EMBL" id="KN832900">
    <property type="protein sequence ID" value="KIM93080.1"/>
    <property type="molecule type" value="Genomic_DNA"/>
</dbReference>
<reference evidence="13" key="2">
    <citation type="submission" date="2015-01" db="EMBL/GenBank/DDBJ databases">
        <title>Evolutionary Origins and Diversification of the Mycorrhizal Mutualists.</title>
        <authorList>
            <consortium name="DOE Joint Genome Institute"/>
            <consortium name="Mycorrhizal Genomics Consortium"/>
            <person name="Kohler A."/>
            <person name="Kuo A."/>
            <person name="Nagy L.G."/>
            <person name="Floudas D."/>
            <person name="Copeland A."/>
            <person name="Barry K.W."/>
            <person name="Cichocki N."/>
            <person name="Veneault-Fourrey C."/>
            <person name="LaButti K."/>
            <person name="Lindquist E.A."/>
            <person name="Lipzen A."/>
            <person name="Lundell T."/>
            <person name="Morin E."/>
            <person name="Murat C."/>
            <person name="Riley R."/>
            <person name="Ohm R."/>
            <person name="Sun H."/>
            <person name="Tunlid A."/>
            <person name="Henrissat B."/>
            <person name="Grigoriev I.V."/>
            <person name="Hibbett D.S."/>
            <person name="Martin F."/>
        </authorList>
    </citation>
    <scope>NUCLEOTIDE SEQUENCE [LARGE SCALE GENOMIC DNA]</scope>
    <source>
        <strain evidence="13">Zn</strain>
    </source>
</reference>
<comment type="similarity">
    <text evidence="9">Belongs to the GPI inositol-deacylase family.</text>
</comment>
<feature type="domain" description="GPI inositol-deacylase PGAP1-like alpha/beta" evidence="10">
    <location>
        <begin position="57"/>
        <end position="190"/>
    </location>
</feature>
<comment type="subcellular location">
    <subcellularLocation>
        <location evidence="9">Endoplasmic reticulum membrane</location>
    </subcellularLocation>
    <subcellularLocation>
        <location evidence="3">Membrane</location>
    </subcellularLocation>
    <subcellularLocation>
        <location evidence="2">Mitochondrion</location>
    </subcellularLocation>
</comment>
<dbReference type="InterPro" id="IPR027417">
    <property type="entry name" value="P-loop_NTPase"/>
</dbReference>
<evidence type="ECO:0000256" key="1">
    <source>
        <dbReference type="ARBA" id="ARBA00003496"/>
    </source>
</evidence>
<dbReference type="EC" id="3.1.-.-" evidence="9"/>
<keyword evidence="9" id="KW-0813">Transport</keyword>
<evidence type="ECO:0000259" key="11">
    <source>
        <dbReference type="Pfam" id="PF24883"/>
    </source>
</evidence>
<evidence type="ECO:0000259" key="10">
    <source>
        <dbReference type="Pfam" id="PF07819"/>
    </source>
</evidence>
<dbReference type="InterPro" id="IPR012908">
    <property type="entry name" value="PGAP1-ab_dom-like"/>
</dbReference>
<evidence type="ECO:0000313" key="12">
    <source>
        <dbReference type="EMBL" id="KIM93080.1"/>
    </source>
</evidence>
<proteinExistence type="inferred from homology"/>
<dbReference type="OrthoDB" id="194358at2759"/>
<protein>
    <recommendedName>
        <fullName evidence="4 9">GPI inositol-deacylase</fullName>
        <ecNumber evidence="9">3.1.-.-</ecNumber>
    </recommendedName>
</protein>
<dbReference type="Pfam" id="PF07819">
    <property type="entry name" value="PGAP1"/>
    <property type="match status" value="1"/>
</dbReference>
<dbReference type="AlphaFoldDB" id="A0A0C3GA52"/>
<dbReference type="InParanoid" id="A0A0C3GA52"/>
<dbReference type="PANTHER" id="PTHR48182">
    <property type="entry name" value="PROTEIN SERAC1"/>
    <property type="match status" value="1"/>
</dbReference>
<dbReference type="GO" id="GO:0016788">
    <property type="term" value="F:hydrolase activity, acting on ester bonds"/>
    <property type="evidence" value="ECO:0007669"/>
    <property type="project" value="InterPro"/>
</dbReference>
<organism evidence="12 13">
    <name type="scientific">Oidiodendron maius (strain Zn)</name>
    <dbReference type="NCBI Taxonomy" id="913774"/>
    <lineage>
        <taxon>Eukaryota</taxon>
        <taxon>Fungi</taxon>
        <taxon>Dikarya</taxon>
        <taxon>Ascomycota</taxon>
        <taxon>Pezizomycotina</taxon>
        <taxon>Leotiomycetes</taxon>
        <taxon>Leotiomycetes incertae sedis</taxon>
        <taxon>Myxotrichaceae</taxon>
        <taxon>Oidiodendron</taxon>
    </lineage>
</organism>
<gene>
    <name evidence="12" type="ORF">OIDMADRAFT_36093</name>
</gene>
<evidence type="ECO:0000256" key="6">
    <source>
        <dbReference type="ARBA" id="ARBA00022824"/>
    </source>
</evidence>
<evidence type="ECO:0000256" key="9">
    <source>
        <dbReference type="RuleBase" id="RU365011"/>
    </source>
</evidence>
<evidence type="ECO:0000313" key="13">
    <source>
        <dbReference type="Proteomes" id="UP000054321"/>
    </source>
</evidence>
<sequence length="551" mass="62525">MEGSSSGNLFSRRTWTQAWPRISSVVNRQGHDGKQGTKGPIGLTTIAQPNGNPLVDLIFIHGLNGGSFSSWTHNGDPTLFWPGVWLPRDEEFRDVRIHTFGYNSSWSHPSVLDIEDFAMALLGAISDCPHILGRDNEQKPPPLIFVGHSMGGLVIKRACALARSIDAFRNIEKRIISIFFLATPHHGADIARILTRLHGITGTGPLPFVEELRKNSATIQSINAGFLPLCGQFQLFSFFETRPMISGIWGSLIVEKECAIMGCQNERRIYLDANHRTVAKFSSKADSAYLTIRNALVAVIYLLRNNPSQFRQLLTEDKNQALDSFLQVSEAPVDILDYHSKFRAEGTCEWFFQSQLFTQWRTEPETKIFYMSGDPGYGKSVITSYIISQMQRNEVNLLARDCCYFFFRYNDKRSGTVESFLRSVIWQMSSLHKPIHTSAMEIVRNFQSPNLPSNIHAIFEQVFINGILKIKLRKLQFWIIDAIDECSCPQDLFNFLSIIQKSWPVYLFISSRPYGDVSRALQTYVTDITYFSMENAKTNISRDIDLVVSSL</sequence>
<keyword evidence="9" id="KW-0378">Hydrolase</keyword>
<evidence type="ECO:0000256" key="2">
    <source>
        <dbReference type="ARBA" id="ARBA00004173"/>
    </source>
</evidence>
<keyword evidence="9" id="KW-0653">Protein transport</keyword>
<keyword evidence="8 9" id="KW-0472">Membrane</keyword>
<evidence type="ECO:0000256" key="4">
    <source>
        <dbReference type="ARBA" id="ARBA00015856"/>
    </source>
</evidence>
<evidence type="ECO:0000256" key="3">
    <source>
        <dbReference type="ARBA" id="ARBA00004370"/>
    </source>
</evidence>
<dbReference type="InterPro" id="IPR056884">
    <property type="entry name" value="NPHP3-like_N"/>
</dbReference>
<reference evidence="12 13" key="1">
    <citation type="submission" date="2014-04" db="EMBL/GenBank/DDBJ databases">
        <authorList>
            <consortium name="DOE Joint Genome Institute"/>
            <person name="Kuo A."/>
            <person name="Martino E."/>
            <person name="Perotto S."/>
            <person name="Kohler A."/>
            <person name="Nagy L.G."/>
            <person name="Floudas D."/>
            <person name="Copeland A."/>
            <person name="Barry K.W."/>
            <person name="Cichocki N."/>
            <person name="Veneault-Fourrey C."/>
            <person name="LaButti K."/>
            <person name="Lindquist E.A."/>
            <person name="Lipzen A."/>
            <person name="Lundell T."/>
            <person name="Morin E."/>
            <person name="Murat C."/>
            <person name="Sun H."/>
            <person name="Tunlid A."/>
            <person name="Henrissat B."/>
            <person name="Grigoriev I.V."/>
            <person name="Hibbett D.S."/>
            <person name="Martin F."/>
            <person name="Nordberg H.P."/>
            <person name="Cantor M.N."/>
            <person name="Hua S.X."/>
        </authorList>
    </citation>
    <scope>NUCLEOTIDE SEQUENCE [LARGE SCALE GENOMIC DNA]</scope>
    <source>
        <strain evidence="12 13">Zn</strain>
    </source>
</reference>
<dbReference type="InterPro" id="IPR029058">
    <property type="entry name" value="AB_hydrolase_fold"/>
</dbReference>
<keyword evidence="13" id="KW-1185">Reference proteome</keyword>
<dbReference type="GO" id="GO:0005789">
    <property type="term" value="C:endoplasmic reticulum membrane"/>
    <property type="evidence" value="ECO:0007669"/>
    <property type="project" value="UniProtKB-SubCell"/>
</dbReference>
<dbReference type="PANTHER" id="PTHR48182:SF2">
    <property type="entry name" value="PROTEIN SERAC1"/>
    <property type="match status" value="1"/>
</dbReference>
<dbReference type="Gene3D" id="3.40.50.300">
    <property type="entry name" value="P-loop containing nucleotide triphosphate hydrolases"/>
    <property type="match status" value="1"/>
</dbReference>
<dbReference type="GO" id="GO:0005739">
    <property type="term" value="C:mitochondrion"/>
    <property type="evidence" value="ECO:0007669"/>
    <property type="project" value="UniProtKB-SubCell"/>
</dbReference>
<dbReference type="GO" id="GO:0015031">
    <property type="term" value="P:protein transport"/>
    <property type="evidence" value="ECO:0007669"/>
    <property type="project" value="UniProtKB-KW"/>
</dbReference>
<comment type="function">
    <text evidence="1 9">Involved in inositol deacylation of GPI-anchored proteins which plays important roles in the quality control and ER-associated degradation of GPI-anchored proteins.</text>
</comment>
<accession>A0A0C3GA52</accession>
<evidence type="ECO:0000256" key="8">
    <source>
        <dbReference type="ARBA" id="ARBA00023136"/>
    </source>
</evidence>
<name>A0A0C3GA52_OIDMZ</name>
<evidence type="ECO:0000256" key="5">
    <source>
        <dbReference type="ARBA" id="ARBA00022737"/>
    </source>
</evidence>
<evidence type="ECO:0000256" key="7">
    <source>
        <dbReference type="ARBA" id="ARBA00023128"/>
    </source>
</evidence>